<feature type="region of interest" description="Disordered" evidence="1">
    <location>
        <begin position="1"/>
        <end position="28"/>
    </location>
</feature>
<feature type="compositionally biased region" description="Basic and acidic residues" evidence="1">
    <location>
        <begin position="9"/>
        <end position="21"/>
    </location>
</feature>
<evidence type="ECO:0000313" key="3">
    <source>
        <dbReference type="EMBL" id="RKN13439.1"/>
    </source>
</evidence>
<name>A0A3A9VRJ4_9ACTN</name>
<dbReference type="EMBL" id="RBDY01000047">
    <property type="protein sequence ID" value="RKN13439.1"/>
    <property type="molecule type" value="Genomic_DNA"/>
</dbReference>
<dbReference type="AlphaFoldDB" id="A0A3A9VRJ4"/>
<dbReference type="Proteomes" id="UP000275024">
    <property type="component" value="Unassembled WGS sequence"/>
</dbReference>
<dbReference type="SUPFAM" id="SSF53850">
    <property type="entry name" value="Periplasmic binding protein-like II"/>
    <property type="match status" value="1"/>
</dbReference>
<sequence length="403" mass="43093">MSPAGRPTADPHPHRARERSPYDTFPKTRGHIMRKTSIAAALPALALVVALSGCGSSDDESASEDGLTTIDVGISPFQDTYLPIIGQEKGWFEEAGLNVNLRSLAWNAAMPALISGDVDIAVNNTTGVVSVANADPEVVYAYGWNPFTEGSALMIRPDGGLETIDTVEDRVGDHDEARTEVIESLAGKTIVTTLSTDMGKQINDALASVGMDEGDVTFLDMDPDAGLAAFLSGSGDAYLGGVPQRGRALEEGMEIGLSGPDLAAPPINGAVTTRSFATDEEDALLAFIDVMHRIIRYCDAETEACATTITDRLNEETAAGLTVEGFAEYWQNIELYAPNAAAAEEMILDEQGVSYWKTTWDSDNAYLVETDAIPAAVDAETNFLMPQVWQAYVDTYGADQTDY</sequence>
<keyword evidence="4" id="KW-1185">Reference proteome</keyword>
<dbReference type="EMBL" id="RBDX01000047">
    <property type="protein sequence ID" value="RKN03578.1"/>
    <property type="molecule type" value="Genomic_DNA"/>
</dbReference>
<dbReference type="Gene3D" id="3.40.190.10">
    <property type="entry name" value="Periplasmic binding protein-like II"/>
    <property type="match status" value="3"/>
</dbReference>
<organism evidence="2 5">
    <name type="scientific">Streptomyces radicis</name>
    <dbReference type="NCBI Taxonomy" id="1750517"/>
    <lineage>
        <taxon>Bacteria</taxon>
        <taxon>Bacillati</taxon>
        <taxon>Actinomycetota</taxon>
        <taxon>Actinomycetes</taxon>
        <taxon>Kitasatosporales</taxon>
        <taxon>Streptomycetaceae</taxon>
        <taxon>Streptomyces</taxon>
    </lineage>
</organism>
<gene>
    <name evidence="3" type="ORF">D7318_31235</name>
    <name evidence="2" type="ORF">D7319_31240</name>
</gene>
<evidence type="ECO:0000256" key="1">
    <source>
        <dbReference type="SAM" id="MobiDB-lite"/>
    </source>
</evidence>
<dbReference type="Proteomes" id="UP000268652">
    <property type="component" value="Unassembled WGS sequence"/>
</dbReference>
<dbReference type="Pfam" id="PF13379">
    <property type="entry name" value="NMT1_2"/>
    <property type="match status" value="1"/>
</dbReference>
<evidence type="ECO:0008006" key="6">
    <source>
        <dbReference type="Google" id="ProtNLM"/>
    </source>
</evidence>
<evidence type="ECO:0000313" key="5">
    <source>
        <dbReference type="Proteomes" id="UP000275024"/>
    </source>
</evidence>
<accession>A0A3A9VRJ4</accession>
<reference evidence="4 5" key="1">
    <citation type="submission" date="2018-09" db="EMBL/GenBank/DDBJ databases">
        <title>Streptomyces sp. nov. DS1-2, an endophytic actinomycete isolated from roots of Dendrobium scabrilingue.</title>
        <authorList>
            <person name="Kuncharoen N."/>
            <person name="Kudo T."/>
            <person name="Ohkuma M."/>
            <person name="Yuki M."/>
            <person name="Tanasupawat S."/>
        </authorList>
    </citation>
    <scope>NUCLEOTIDE SEQUENCE [LARGE SCALE GENOMIC DNA]</scope>
    <source>
        <strain evidence="2 5">AZ1-7</strain>
        <strain evidence="3 4">DS1-2</strain>
    </source>
</reference>
<dbReference type="PANTHER" id="PTHR30024">
    <property type="entry name" value="ALIPHATIC SULFONATES-BINDING PROTEIN-RELATED"/>
    <property type="match status" value="1"/>
</dbReference>
<comment type="caution">
    <text evidence="2">The sequence shown here is derived from an EMBL/GenBank/DDBJ whole genome shotgun (WGS) entry which is preliminary data.</text>
</comment>
<evidence type="ECO:0000313" key="2">
    <source>
        <dbReference type="EMBL" id="RKN03578.1"/>
    </source>
</evidence>
<protein>
    <recommendedName>
        <fullName evidence="6">ABC transporter substrate-binding protein</fullName>
    </recommendedName>
</protein>
<dbReference type="PANTHER" id="PTHR30024:SF42">
    <property type="entry name" value="ALIPHATIC SULFONATES-BINDING PROTEIN-RELATED"/>
    <property type="match status" value="1"/>
</dbReference>
<proteinExistence type="predicted"/>
<evidence type="ECO:0000313" key="4">
    <source>
        <dbReference type="Proteomes" id="UP000268652"/>
    </source>
</evidence>
<dbReference type="OrthoDB" id="5174711at2"/>